<dbReference type="Proteomes" id="UP000769157">
    <property type="component" value="Unassembled WGS sequence"/>
</dbReference>
<dbReference type="GeneID" id="70235605"/>
<dbReference type="AlphaFoldDB" id="A0A9P8P5K4"/>
<accession>A0A9P8P5K4</accession>
<reference evidence="1" key="2">
    <citation type="submission" date="2021-01" db="EMBL/GenBank/DDBJ databases">
        <authorList>
            <person name="Schikora-Tamarit M.A."/>
        </authorList>
    </citation>
    <scope>NUCLEOTIDE SEQUENCE</scope>
    <source>
        <strain evidence="1">CBS6075</strain>
    </source>
</reference>
<evidence type="ECO:0000313" key="1">
    <source>
        <dbReference type="EMBL" id="KAH3665456.1"/>
    </source>
</evidence>
<sequence length="112" mass="12016">MTPHRVQKIELEARQMIVSLYSLITCAGKSLSLRLTTEDERCFKKFGVMATPEPPCCGTSIGVCDPGTSVTSGTVSAVEIDRDEAFLISDSSSAIESTSESSSSIDGWSYLL</sequence>
<comment type="caution">
    <text evidence="1">The sequence shown here is derived from an EMBL/GenBank/DDBJ whole genome shotgun (WGS) entry which is preliminary data.</text>
</comment>
<keyword evidence="2" id="KW-1185">Reference proteome</keyword>
<protein>
    <submittedName>
        <fullName evidence="1">Uncharacterized protein</fullName>
    </submittedName>
</protein>
<reference evidence="1" key="1">
    <citation type="journal article" date="2021" name="Open Biol.">
        <title>Shared evolutionary footprints suggest mitochondrial oxidative damage underlies multiple complex I losses in fungi.</title>
        <authorList>
            <person name="Schikora-Tamarit M.A."/>
            <person name="Marcet-Houben M."/>
            <person name="Nosek J."/>
            <person name="Gabaldon T."/>
        </authorList>
    </citation>
    <scope>NUCLEOTIDE SEQUENCE</scope>
    <source>
        <strain evidence="1">CBS6075</strain>
    </source>
</reference>
<proteinExistence type="predicted"/>
<dbReference type="RefSeq" id="XP_046060660.1">
    <property type="nucleotide sequence ID" value="XM_046204636.1"/>
</dbReference>
<evidence type="ECO:0000313" key="2">
    <source>
        <dbReference type="Proteomes" id="UP000769157"/>
    </source>
</evidence>
<organism evidence="1 2">
    <name type="scientific">Ogataea philodendri</name>
    <dbReference type="NCBI Taxonomy" id="1378263"/>
    <lineage>
        <taxon>Eukaryota</taxon>
        <taxon>Fungi</taxon>
        <taxon>Dikarya</taxon>
        <taxon>Ascomycota</taxon>
        <taxon>Saccharomycotina</taxon>
        <taxon>Pichiomycetes</taxon>
        <taxon>Pichiales</taxon>
        <taxon>Pichiaceae</taxon>
        <taxon>Ogataea</taxon>
    </lineage>
</organism>
<dbReference type="EMBL" id="JAEUBE010000295">
    <property type="protein sequence ID" value="KAH3665456.1"/>
    <property type="molecule type" value="Genomic_DNA"/>
</dbReference>
<name>A0A9P8P5K4_9ASCO</name>
<gene>
    <name evidence="1" type="ORF">OGAPHI_003640</name>
</gene>